<feature type="domain" description="Lipoyl-binding" evidence="5">
    <location>
        <begin position="89"/>
        <end position="165"/>
    </location>
</feature>
<keyword evidence="4" id="KW-0276">Fatty acid metabolism</keyword>
<comment type="pathway">
    <text evidence="4">Lipid metabolism; fatty acid biosynthesis.</text>
</comment>
<dbReference type="OrthoDB" id="9811735at2"/>
<dbReference type="STRING" id="1184151.AW736_23100"/>
<keyword evidence="4" id="KW-0275">Fatty acid biosynthesis</keyword>
<reference evidence="6 7" key="1">
    <citation type="submission" date="2016-01" db="EMBL/GenBank/DDBJ databases">
        <title>High potential of lignocellulose degradation of a new Verrucomicrobia species.</title>
        <authorList>
            <person name="Wang Y."/>
            <person name="Shi Y."/>
            <person name="Qiu Z."/>
            <person name="Liu S."/>
            <person name="Yang H."/>
        </authorList>
    </citation>
    <scope>NUCLEOTIDE SEQUENCE [LARGE SCALE GENOMIC DNA]</scope>
    <source>
        <strain evidence="6 7">TSB47</strain>
    </source>
</reference>
<dbReference type="PANTHER" id="PTHR45266">
    <property type="entry name" value="OXALOACETATE DECARBOXYLASE ALPHA CHAIN"/>
    <property type="match status" value="1"/>
</dbReference>
<dbReference type="NCBIfam" id="TIGR00531">
    <property type="entry name" value="BCCP"/>
    <property type="match status" value="1"/>
</dbReference>
<evidence type="ECO:0000313" key="6">
    <source>
        <dbReference type="EMBL" id="OAM87454.1"/>
    </source>
</evidence>
<dbReference type="GO" id="GO:0003989">
    <property type="term" value="F:acetyl-CoA carboxylase activity"/>
    <property type="evidence" value="ECO:0007669"/>
    <property type="project" value="InterPro"/>
</dbReference>
<dbReference type="PRINTS" id="PR01071">
    <property type="entry name" value="ACOABIOTINCC"/>
</dbReference>
<evidence type="ECO:0000259" key="5">
    <source>
        <dbReference type="PROSITE" id="PS50968"/>
    </source>
</evidence>
<gene>
    <name evidence="6" type="ORF">AW736_23100</name>
</gene>
<protein>
    <recommendedName>
        <fullName evidence="2 4">Biotin carboxyl carrier protein of acetyl-CoA carboxylase</fullName>
    </recommendedName>
</protein>
<dbReference type="InterPro" id="IPR011053">
    <property type="entry name" value="Single_hybrid_motif"/>
</dbReference>
<dbReference type="Gene3D" id="2.40.50.100">
    <property type="match status" value="1"/>
</dbReference>
<dbReference type="PROSITE" id="PS50968">
    <property type="entry name" value="BIOTINYL_LIPOYL"/>
    <property type="match status" value="1"/>
</dbReference>
<dbReference type="CDD" id="cd06850">
    <property type="entry name" value="biotinyl_domain"/>
    <property type="match status" value="1"/>
</dbReference>
<keyword evidence="3 4" id="KW-0092">Biotin</keyword>
<accession>A0A178IBQ6</accession>
<dbReference type="InterPro" id="IPR050709">
    <property type="entry name" value="Biotin_Carboxyl_Carrier/Decarb"/>
</dbReference>
<dbReference type="AlphaFoldDB" id="A0A178IBQ6"/>
<dbReference type="EMBL" id="LRRQ01000171">
    <property type="protein sequence ID" value="OAM87454.1"/>
    <property type="molecule type" value="Genomic_DNA"/>
</dbReference>
<dbReference type="PANTHER" id="PTHR45266:SF3">
    <property type="entry name" value="OXALOACETATE DECARBOXYLASE ALPHA CHAIN"/>
    <property type="match status" value="1"/>
</dbReference>
<dbReference type="RefSeq" id="WP_068772648.1">
    <property type="nucleotide sequence ID" value="NZ_CP109796.1"/>
</dbReference>
<dbReference type="GO" id="GO:0006633">
    <property type="term" value="P:fatty acid biosynthetic process"/>
    <property type="evidence" value="ECO:0007669"/>
    <property type="project" value="UniProtKB-UniPathway"/>
</dbReference>
<sequence length="167" mass="17197">MDIKQIKQIIELIKTSELTEFALEEEGFKLKIRRGEGGAVIGSAPGGTYPPIPLAASAAPAAAPVASVPAAPSAGGAATVAASADEPGVSYIKSPMVGTFYRAPSPESVAFVEPGAAVAENTVVCIIEAMKIMNEIQAETKGVVVEALVESGQPVEYGQRLFKIKQA</sequence>
<dbReference type="SUPFAM" id="SSF51230">
    <property type="entry name" value="Single hybrid motif"/>
    <property type="match status" value="1"/>
</dbReference>
<proteinExistence type="predicted"/>
<dbReference type="InterPro" id="IPR000089">
    <property type="entry name" value="Biotin_lipoyl"/>
</dbReference>
<keyword evidence="7" id="KW-1185">Reference proteome</keyword>
<comment type="caution">
    <text evidence="6">The sequence shown here is derived from an EMBL/GenBank/DDBJ whole genome shotgun (WGS) entry which is preliminary data.</text>
</comment>
<name>A0A178IBQ6_9BACT</name>
<keyword evidence="4" id="KW-0444">Lipid biosynthesis</keyword>
<dbReference type="Pfam" id="PF00364">
    <property type="entry name" value="Biotin_lipoyl"/>
    <property type="match status" value="1"/>
</dbReference>
<keyword evidence="4" id="KW-0443">Lipid metabolism</keyword>
<evidence type="ECO:0000256" key="3">
    <source>
        <dbReference type="ARBA" id="ARBA00023267"/>
    </source>
</evidence>
<dbReference type="UniPathway" id="UPA00094"/>
<dbReference type="Proteomes" id="UP000078486">
    <property type="component" value="Unassembled WGS sequence"/>
</dbReference>
<dbReference type="GO" id="GO:0009317">
    <property type="term" value="C:acetyl-CoA carboxylase complex"/>
    <property type="evidence" value="ECO:0007669"/>
    <property type="project" value="InterPro"/>
</dbReference>
<comment type="function">
    <text evidence="1 4">This protein is a component of the acetyl coenzyme A carboxylase complex; first, biotin carboxylase catalyzes the carboxylation of the carrier protein and then the transcarboxylase transfers the carboxyl group to form malonyl-CoA.</text>
</comment>
<evidence type="ECO:0000256" key="4">
    <source>
        <dbReference type="RuleBase" id="RU364072"/>
    </source>
</evidence>
<organism evidence="6 7">
    <name type="scientific">Termitidicoccus mucosus</name>
    <dbReference type="NCBI Taxonomy" id="1184151"/>
    <lineage>
        <taxon>Bacteria</taxon>
        <taxon>Pseudomonadati</taxon>
        <taxon>Verrucomicrobiota</taxon>
        <taxon>Opitutia</taxon>
        <taxon>Opitutales</taxon>
        <taxon>Opitutaceae</taxon>
        <taxon>Termitidicoccus</taxon>
    </lineage>
</organism>
<evidence type="ECO:0000313" key="7">
    <source>
        <dbReference type="Proteomes" id="UP000078486"/>
    </source>
</evidence>
<dbReference type="InterPro" id="IPR001249">
    <property type="entry name" value="AcCoA_biotinCC"/>
</dbReference>
<evidence type="ECO:0000256" key="1">
    <source>
        <dbReference type="ARBA" id="ARBA00003761"/>
    </source>
</evidence>
<evidence type="ECO:0000256" key="2">
    <source>
        <dbReference type="ARBA" id="ARBA00017562"/>
    </source>
</evidence>